<dbReference type="Proteomes" id="UP000321400">
    <property type="component" value="Unassembled WGS sequence"/>
</dbReference>
<dbReference type="OrthoDB" id="2351076at2"/>
<dbReference type="RefSeq" id="WP_089799535.1">
    <property type="nucleotide sequence ID" value="NZ_BJYE01000002.1"/>
</dbReference>
<comment type="caution">
    <text evidence="3">The sequence shown here is derived from an EMBL/GenBank/DDBJ whole genome shotgun (WGS) entry which is preliminary data.</text>
</comment>
<evidence type="ECO:0000313" key="4">
    <source>
        <dbReference type="Proteomes" id="UP000321400"/>
    </source>
</evidence>
<evidence type="ECO:0000256" key="2">
    <source>
        <dbReference type="SAM" id="MobiDB-lite"/>
    </source>
</evidence>
<reference evidence="3 4" key="1">
    <citation type="submission" date="2019-07" db="EMBL/GenBank/DDBJ databases">
        <title>Whole genome shotgun sequence of Halolactibacillus alkaliphilus NBRC 103919.</title>
        <authorList>
            <person name="Hosoyama A."/>
            <person name="Uohara A."/>
            <person name="Ohji S."/>
            <person name="Ichikawa N."/>
        </authorList>
    </citation>
    <scope>NUCLEOTIDE SEQUENCE [LARGE SCALE GENOMIC DNA]</scope>
    <source>
        <strain evidence="3 4">NBRC 103919</strain>
    </source>
</reference>
<dbReference type="STRING" id="442899.SAMN05720591_10294"/>
<feature type="coiled-coil region" evidence="1">
    <location>
        <begin position="336"/>
        <end position="363"/>
    </location>
</feature>
<proteinExistence type="predicted"/>
<gene>
    <name evidence="3" type="ORF">HAL01_02280</name>
</gene>
<evidence type="ECO:0000256" key="1">
    <source>
        <dbReference type="SAM" id="Coils"/>
    </source>
</evidence>
<keyword evidence="1" id="KW-0175">Coiled coil</keyword>
<sequence>MQVQNLQIKPSFKHAQPNQKMSLTKGQIIKGAIDQLHPDQMATIKMGQQQVTAKLEVPVEKGQSYVFEVVSSGDTPELKMIEQQTVKGEASLSAVLKNMGVPVTKESEQLLSRFLLNNIPVKLSQFKEALVLYQQQPNEKTAQALMTLIKHQLPFSSGIVTAMSQMTLESPQDGFEFLMQQLSSLSASESKTQLLEFLNTMKTTIASPTETVSVEAADKLRALSHALISKGLTVSSESSLPKLLAELLNNQLGLDDKKIIQLKQWLSQTRQPLNQQEREQFLNVNRDALKQWLPKESAVPKTHLITKEAIQVALDKVPDKSISYPIKTEAELVLGMNRLREQLELESSLLNKLNNRLTDVQAETLSKLMSRPSDLSHQQIKDALKPLIDQQLTQAEVKVLTPLIKGSGLIDTLPVEQQFFIGVKDYLLRSGLNYEHQLIETYDVSQNLKQLLLEVQQSTKGNLPALDQLLQGLTDQQMSIVRQDEHFIHYGITLPIVTDNEQAVYLEMYGQKSETGALNPDYCHIAIHLELGAIGETIVDMGVQNRLVQLTVINNQDLKPLIEPFKPSLIKGMASLDYHLTSIHHRPFKDHEDTVTHKQSFKQPQDYKGWDVKA</sequence>
<dbReference type="EMBL" id="BJYE01000002">
    <property type="protein sequence ID" value="GEN55764.1"/>
    <property type="molecule type" value="Genomic_DNA"/>
</dbReference>
<dbReference type="AlphaFoldDB" id="A0A511WXB9"/>
<feature type="region of interest" description="Disordered" evidence="2">
    <location>
        <begin position="591"/>
        <end position="614"/>
    </location>
</feature>
<keyword evidence="4" id="KW-1185">Reference proteome</keyword>
<accession>A0A511WXB9</accession>
<evidence type="ECO:0000313" key="3">
    <source>
        <dbReference type="EMBL" id="GEN55764.1"/>
    </source>
</evidence>
<evidence type="ECO:0008006" key="5">
    <source>
        <dbReference type="Google" id="ProtNLM"/>
    </source>
</evidence>
<organism evidence="3 4">
    <name type="scientific">Halolactibacillus alkaliphilus</name>
    <dbReference type="NCBI Taxonomy" id="442899"/>
    <lineage>
        <taxon>Bacteria</taxon>
        <taxon>Bacillati</taxon>
        <taxon>Bacillota</taxon>
        <taxon>Bacilli</taxon>
        <taxon>Bacillales</taxon>
        <taxon>Bacillaceae</taxon>
        <taxon>Halolactibacillus</taxon>
    </lineage>
</organism>
<name>A0A511WXB9_9BACI</name>
<protein>
    <recommendedName>
        <fullName evidence="5">Flagellar hook-length control protein-like C-terminal domain-containing protein</fullName>
    </recommendedName>
</protein>